<name>A0A0G0JH35_9BACT</name>
<dbReference type="InterPro" id="IPR029060">
    <property type="entry name" value="PIN-like_dom_sf"/>
</dbReference>
<dbReference type="CDD" id="cd09854">
    <property type="entry name" value="PIN_VapC-like"/>
    <property type="match status" value="1"/>
</dbReference>
<organism evidence="2 3">
    <name type="scientific">Candidatus Daviesbacteria bacterium GW2011_GWA2_38_24</name>
    <dbReference type="NCBI Taxonomy" id="1618422"/>
    <lineage>
        <taxon>Bacteria</taxon>
        <taxon>Candidatus Daviesiibacteriota</taxon>
    </lineage>
</organism>
<proteinExistence type="predicted"/>
<evidence type="ECO:0000259" key="1">
    <source>
        <dbReference type="Pfam" id="PF01850"/>
    </source>
</evidence>
<accession>A0A0G0JH35</accession>
<protein>
    <recommendedName>
        <fullName evidence="1">PIN domain-containing protein</fullName>
    </recommendedName>
</protein>
<evidence type="ECO:0000313" key="2">
    <source>
        <dbReference type="EMBL" id="KKQ66988.1"/>
    </source>
</evidence>
<gene>
    <name evidence="2" type="ORF">US86_C0002G0105</name>
</gene>
<evidence type="ECO:0000313" key="3">
    <source>
        <dbReference type="Proteomes" id="UP000034235"/>
    </source>
</evidence>
<dbReference type="AlphaFoldDB" id="A0A0G0JH35"/>
<reference evidence="2 3" key="1">
    <citation type="journal article" date="2015" name="Nature">
        <title>rRNA introns, odd ribosomes, and small enigmatic genomes across a large radiation of phyla.</title>
        <authorList>
            <person name="Brown C.T."/>
            <person name="Hug L.A."/>
            <person name="Thomas B.C."/>
            <person name="Sharon I."/>
            <person name="Castelle C.J."/>
            <person name="Singh A."/>
            <person name="Wilkins M.J."/>
            <person name="Williams K.H."/>
            <person name="Banfield J.F."/>
        </authorList>
    </citation>
    <scope>NUCLEOTIDE SEQUENCE [LARGE SCALE GENOMIC DNA]</scope>
</reference>
<dbReference type="EMBL" id="LBUP01000002">
    <property type="protein sequence ID" value="KKQ66988.1"/>
    <property type="molecule type" value="Genomic_DNA"/>
</dbReference>
<dbReference type="Pfam" id="PF01850">
    <property type="entry name" value="PIN"/>
    <property type="match status" value="1"/>
</dbReference>
<feature type="domain" description="PIN" evidence="1">
    <location>
        <begin position="2"/>
        <end position="82"/>
    </location>
</feature>
<comment type="caution">
    <text evidence="2">The sequence shown here is derived from an EMBL/GenBank/DDBJ whole genome shotgun (WGS) entry which is preliminary data.</text>
</comment>
<sequence>MIAETVTFLQGRLNQPDQAFEIVKLLNKGQLRIESVDGAILQEASLLMDLKSSKHNTLFDAIVAAIAKRHQADAIFSFDRFYKSKGFKLASEL</sequence>
<dbReference type="SUPFAM" id="SSF88723">
    <property type="entry name" value="PIN domain-like"/>
    <property type="match status" value="1"/>
</dbReference>
<dbReference type="Gene3D" id="3.40.50.1010">
    <property type="entry name" value="5'-nuclease"/>
    <property type="match status" value="1"/>
</dbReference>
<dbReference type="InterPro" id="IPR002716">
    <property type="entry name" value="PIN_dom"/>
</dbReference>
<dbReference type="Proteomes" id="UP000034235">
    <property type="component" value="Unassembled WGS sequence"/>
</dbReference>